<comment type="caution">
    <text evidence="3">The sequence shown here is derived from an EMBL/GenBank/DDBJ whole genome shotgun (WGS) entry which is preliminary data.</text>
</comment>
<keyword evidence="1" id="KW-1133">Transmembrane helix</keyword>
<evidence type="ECO:0000256" key="1">
    <source>
        <dbReference type="SAM" id="Phobius"/>
    </source>
</evidence>
<feature type="transmembrane region" description="Helical" evidence="1">
    <location>
        <begin position="156"/>
        <end position="177"/>
    </location>
</feature>
<evidence type="ECO:0000313" key="3">
    <source>
        <dbReference type="EMBL" id="MCB8561521.1"/>
    </source>
</evidence>
<keyword evidence="1" id="KW-0472">Membrane</keyword>
<evidence type="ECO:0000313" key="4">
    <source>
        <dbReference type="Proteomes" id="UP001197827"/>
    </source>
</evidence>
<organism evidence="3 4">
    <name type="scientific">Faecalibacillus intestinalis</name>
    <dbReference type="NCBI Taxonomy" id="1982626"/>
    <lineage>
        <taxon>Bacteria</taxon>
        <taxon>Bacillati</taxon>
        <taxon>Bacillota</taxon>
        <taxon>Erysipelotrichia</taxon>
        <taxon>Erysipelotrichales</taxon>
        <taxon>Coprobacillaceae</taxon>
        <taxon>Faecalibacillus</taxon>
    </lineage>
</organism>
<name>A0AAW4VDB0_9FIRM</name>
<feature type="transmembrane region" description="Helical" evidence="1">
    <location>
        <begin position="328"/>
        <end position="346"/>
    </location>
</feature>
<proteinExistence type="predicted"/>
<dbReference type="Gene3D" id="3.40.50.300">
    <property type="entry name" value="P-loop containing nucleotide triphosphate hydrolases"/>
    <property type="match status" value="1"/>
</dbReference>
<feature type="domain" description="ABC transporter" evidence="2">
    <location>
        <begin position="385"/>
        <end position="597"/>
    </location>
</feature>
<keyword evidence="1" id="KW-0812">Transmembrane</keyword>
<keyword evidence="3" id="KW-0067">ATP-binding</keyword>
<dbReference type="GO" id="GO:0015421">
    <property type="term" value="F:ABC-type oligopeptide transporter activity"/>
    <property type="evidence" value="ECO:0007669"/>
    <property type="project" value="TreeGrafter"/>
</dbReference>
<dbReference type="RefSeq" id="WP_117481571.1">
    <property type="nucleotide sequence ID" value="NZ_JAJDKQ010000008.1"/>
</dbReference>
<reference evidence="3" key="1">
    <citation type="submission" date="2021-10" db="EMBL/GenBank/DDBJ databases">
        <title>Collection of gut derived symbiotic bacterial strains cultured from healthy donors.</title>
        <authorList>
            <person name="Lin H."/>
            <person name="Littmann E."/>
            <person name="Kohout C."/>
            <person name="Pamer E.G."/>
        </authorList>
    </citation>
    <scope>NUCLEOTIDE SEQUENCE</scope>
    <source>
        <strain evidence="3">DFI.5.2</strain>
    </source>
</reference>
<feature type="transmembrane region" description="Helical" evidence="1">
    <location>
        <begin position="297"/>
        <end position="316"/>
    </location>
</feature>
<evidence type="ECO:0000259" key="2">
    <source>
        <dbReference type="PROSITE" id="PS50893"/>
    </source>
</evidence>
<dbReference type="Pfam" id="PF00005">
    <property type="entry name" value="ABC_tran"/>
    <property type="match status" value="1"/>
</dbReference>
<dbReference type="PANTHER" id="PTHR43394:SF1">
    <property type="entry name" value="ATP-BINDING CASSETTE SUB-FAMILY B MEMBER 10, MITOCHONDRIAL"/>
    <property type="match status" value="1"/>
</dbReference>
<dbReference type="SUPFAM" id="SSF52540">
    <property type="entry name" value="P-loop containing nucleoside triphosphate hydrolases"/>
    <property type="match status" value="1"/>
</dbReference>
<dbReference type="PANTHER" id="PTHR43394">
    <property type="entry name" value="ATP-DEPENDENT PERMEASE MDL1, MITOCHONDRIAL"/>
    <property type="match status" value="1"/>
</dbReference>
<dbReference type="GO" id="GO:0005524">
    <property type="term" value="F:ATP binding"/>
    <property type="evidence" value="ECO:0007669"/>
    <property type="project" value="UniProtKB-KW"/>
</dbReference>
<feature type="transmembrane region" description="Helical" evidence="1">
    <location>
        <begin position="113"/>
        <end position="136"/>
    </location>
</feature>
<feature type="transmembrane region" description="Helical" evidence="1">
    <location>
        <begin position="215"/>
        <end position="235"/>
    </location>
</feature>
<sequence length="597" mass="70173">MKVNRVSEIIECLYLNNLISKKYKMIFQNQYDYLENEELLKKMGIILKKDNSICDKRGLIVDVNNNLRCYDQSYDNKIRCKYKIKEFNYAQFVKFRKSSLIRFIMSLLNECKIYFLFGLVLYMILLLGIYIIIANLKAIIDTAFTINSKYIFETCVIVSIGVIFLSFIVILLYRYIYKLITKVFLIKRHIYIEKDDDISNYEDIKLYVINNLNGFCNSIISVISIWIGFVVLFFFSNTTLKFCFINLLSLISLCVLMGAILKPLGFYDYIKCIRKYKKYKQSNDLEVIKKFNRIKSFLAGCTTLFFIVILVETFVYTSYQIFNDKLSIGSQFLTIVFNFLISYPFYTIARNFSNYVEIIIFLREMKFKEKEDNRDIEEIILPQKIQLNNICFGYDENVILKNIFLNIDPLIVIEIFGKSGCGKKTLAKILMQKQIADSGELLFNGVDSKYINSDLFDCMFGYISFCCDFEGISIKNYFLKGNNYSPKEFTKILNKLQFLSYLRRYPDYVDTVINEKSELSNSEIVLILIAKAIFDDKKILILDNLLGLIDKKIIDELFIVIKEMKLTVVLLENNYIECTHISKYYELSDCKLKDELL</sequence>
<keyword evidence="3" id="KW-0547">Nucleotide-binding</keyword>
<dbReference type="PROSITE" id="PS50893">
    <property type="entry name" value="ABC_TRANSPORTER_2"/>
    <property type="match status" value="1"/>
</dbReference>
<protein>
    <submittedName>
        <fullName evidence="3">ATP-binding cassette domain-containing protein</fullName>
    </submittedName>
</protein>
<gene>
    <name evidence="3" type="ORF">LJD74_05760</name>
</gene>
<dbReference type="InterPro" id="IPR027417">
    <property type="entry name" value="P-loop_NTPase"/>
</dbReference>
<dbReference type="AlphaFoldDB" id="A0AAW4VDB0"/>
<dbReference type="Proteomes" id="UP001197827">
    <property type="component" value="Unassembled WGS sequence"/>
</dbReference>
<dbReference type="EMBL" id="JAJDKQ010000008">
    <property type="protein sequence ID" value="MCB8561521.1"/>
    <property type="molecule type" value="Genomic_DNA"/>
</dbReference>
<feature type="transmembrane region" description="Helical" evidence="1">
    <location>
        <begin position="247"/>
        <end position="270"/>
    </location>
</feature>
<accession>A0AAW4VDB0</accession>
<dbReference type="InterPro" id="IPR003439">
    <property type="entry name" value="ABC_transporter-like_ATP-bd"/>
</dbReference>
<dbReference type="InterPro" id="IPR039421">
    <property type="entry name" value="Type_1_exporter"/>
</dbReference>
<dbReference type="GO" id="GO:0016887">
    <property type="term" value="F:ATP hydrolysis activity"/>
    <property type="evidence" value="ECO:0007669"/>
    <property type="project" value="InterPro"/>
</dbReference>